<dbReference type="GO" id="GO:0032259">
    <property type="term" value="P:methylation"/>
    <property type="evidence" value="ECO:0007669"/>
    <property type="project" value="UniProtKB-KW"/>
</dbReference>
<dbReference type="Gramene" id="PSS14091">
    <property type="protein sequence ID" value="PSS14091"/>
    <property type="gene ID" value="CEY00_Acc14710"/>
</dbReference>
<gene>
    <name evidence="2" type="ORF">CEY00_Acc14710</name>
</gene>
<sequence length="203" mass="21950">MPGERKRTVKLFCPTLSKLVQFVAWDEHRLDLGSIARTFGLDPLTLKLNGHFIGRGADLVASSVTWKSLLCFFSSRGLPAGSSDADAISVDGKISKTGTKRARDPADVENGSCYAIEPPSSSIHTGEKVEDGNFLVNKKPKESISGHTDWDNKVIKCDGFGLKRKQCLEEDVGPSKRIRMTGTNSGSQAEENGPSGPVSNTHF</sequence>
<keyword evidence="2" id="KW-0808">Transferase</keyword>
<evidence type="ECO:0000256" key="1">
    <source>
        <dbReference type="SAM" id="MobiDB-lite"/>
    </source>
</evidence>
<reference evidence="2 3" key="1">
    <citation type="submission" date="2017-07" db="EMBL/GenBank/DDBJ databases">
        <title>An improved, manually edited Actinidia chinensis var. chinensis (kiwifruit) genome highlights the challenges associated with draft genomes and gene prediction in plants.</title>
        <authorList>
            <person name="Pilkington S."/>
            <person name="Crowhurst R."/>
            <person name="Hilario E."/>
            <person name="Nardozza S."/>
            <person name="Fraser L."/>
            <person name="Peng Y."/>
            <person name="Gunaseelan K."/>
            <person name="Simpson R."/>
            <person name="Tahir J."/>
            <person name="Deroles S."/>
            <person name="Templeton K."/>
            <person name="Luo Z."/>
            <person name="Davy M."/>
            <person name="Cheng C."/>
            <person name="Mcneilage M."/>
            <person name="Scaglione D."/>
            <person name="Liu Y."/>
            <person name="Zhang Q."/>
            <person name="Datson P."/>
            <person name="De Silva N."/>
            <person name="Gardiner S."/>
            <person name="Bassett H."/>
            <person name="Chagne D."/>
            <person name="Mccallum J."/>
            <person name="Dzierzon H."/>
            <person name="Deng C."/>
            <person name="Wang Y.-Y."/>
            <person name="Barron N."/>
            <person name="Manako K."/>
            <person name="Bowen J."/>
            <person name="Foster T."/>
            <person name="Erridge Z."/>
            <person name="Tiffin H."/>
            <person name="Waite C."/>
            <person name="Davies K."/>
            <person name="Grierson E."/>
            <person name="Laing W."/>
            <person name="Kirk R."/>
            <person name="Chen X."/>
            <person name="Wood M."/>
            <person name="Montefiori M."/>
            <person name="Brummell D."/>
            <person name="Schwinn K."/>
            <person name="Catanach A."/>
            <person name="Fullerton C."/>
            <person name="Li D."/>
            <person name="Meiyalaghan S."/>
            <person name="Nieuwenhuizen N."/>
            <person name="Read N."/>
            <person name="Prakash R."/>
            <person name="Hunter D."/>
            <person name="Zhang H."/>
            <person name="Mckenzie M."/>
            <person name="Knabel M."/>
            <person name="Harris A."/>
            <person name="Allan A."/>
            <person name="Chen A."/>
            <person name="Janssen B."/>
            <person name="Plunkett B."/>
            <person name="Dwamena C."/>
            <person name="Voogd C."/>
            <person name="Leif D."/>
            <person name="Lafferty D."/>
            <person name="Souleyre E."/>
            <person name="Varkonyi-Gasic E."/>
            <person name="Gambi F."/>
            <person name="Hanley J."/>
            <person name="Yao J.-L."/>
            <person name="Cheung J."/>
            <person name="David K."/>
            <person name="Warren B."/>
            <person name="Marsh K."/>
            <person name="Snowden K."/>
            <person name="Lin-Wang K."/>
            <person name="Brian L."/>
            <person name="Martinez-Sanchez M."/>
            <person name="Wang M."/>
            <person name="Ileperuma N."/>
            <person name="Macnee N."/>
            <person name="Campin R."/>
            <person name="Mcatee P."/>
            <person name="Drummond R."/>
            <person name="Espley R."/>
            <person name="Ireland H."/>
            <person name="Wu R."/>
            <person name="Atkinson R."/>
            <person name="Karunairetnam S."/>
            <person name="Bulley S."/>
            <person name="Chunkath S."/>
            <person name="Hanley Z."/>
            <person name="Storey R."/>
            <person name="Thrimawithana A."/>
            <person name="Thomson S."/>
            <person name="David C."/>
            <person name="Testolin R."/>
        </authorList>
    </citation>
    <scope>NUCLEOTIDE SEQUENCE [LARGE SCALE GENOMIC DNA]</scope>
    <source>
        <strain evidence="3">cv. Red5</strain>
        <tissue evidence="2">Young leaf</tissue>
    </source>
</reference>
<name>A0A2R6QSI9_ACTCC</name>
<dbReference type="PANTHER" id="PTHR39104:SF1">
    <property type="entry name" value="AMINO ACID-LIGASE"/>
    <property type="match status" value="1"/>
</dbReference>
<dbReference type="FunCoup" id="A0A2R6QSI9">
    <property type="interactions" value="95"/>
</dbReference>
<feature type="region of interest" description="Disordered" evidence="1">
    <location>
        <begin position="171"/>
        <end position="203"/>
    </location>
</feature>
<keyword evidence="3" id="KW-1185">Reference proteome</keyword>
<evidence type="ECO:0000313" key="2">
    <source>
        <dbReference type="EMBL" id="PSS14091.1"/>
    </source>
</evidence>
<accession>A0A2R6QSI9</accession>
<protein>
    <submittedName>
        <fullName evidence="2">Ribosomal RNA small subunit methyltransferase</fullName>
    </submittedName>
</protein>
<reference evidence="3" key="2">
    <citation type="journal article" date="2018" name="BMC Genomics">
        <title>A manually annotated Actinidia chinensis var. chinensis (kiwifruit) genome highlights the challenges associated with draft genomes and gene prediction in plants.</title>
        <authorList>
            <person name="Pilkington S.M."/>
            <person name="Crowhurst R."/>
            <person name="Hilario E."/>
            <person name="Nardozza S."/>
            <person name="Fraser L."/>
            <person name="Peng Y."/>
            <person name="Gunaseelan K."/>
            <person name="Simpson R."/>
            <person name="Tahir J."/>
            <person name="Deroles S.C."/>
            <person name="Templeton K."/>
            <person name="Luo Z."/>
            <person name="Davy M."/>
            <person name="Cheng C."/>
            <person name="McNeilage M."/>
            <person name="Scaglione D."/>
            <person name="Liu Y."/>
            <person name="Zhang Q."/>
            <person name="Datson P."/>
            <person name="De Silva N."/>
            <person name="Gardiner S.E."/>
            <person name="Bassett H."/>
            <person name="Chagne D."/>
            <person name="McCallum J."/>
            <person name="Dzierzon H."/>
            <person name="Deng C."/>
            <person name="Wang Y.Y."/>
            <person name="Barron L."/>
            <person name="Manako K."/>
            <person name="Bowen J."/>
            <person name="Foster T.M."/>
            <person name="Erridge Z.A."/>
            <person name="Tiffin H."/>
            <person name="Waite C.N."/>
            <person name="Davies K.M."/>
            <person name="Grierson E.P."/>
            <person name="Laing W.A."/>
            <person name="Kirk R."/>
            <person name="Chen X."/>
            <person name="Wood M."/>
            <person name="Montefiori M."/>
            <person name="Brummell D.A."/>
            <person name="Schwinn K.E."/>
            <person name="Catanach A."/>
            <person name="Fullerton C."/>
            <person name="Li D."/>
            <person name="Meiyalaghan S."/>
            <person name="Nieuwenhuizen N."/>
            <person name="Read N."/>
            <person name="Prakash R."/>
            <person name="Hunter D."/>
            <person name="Zhang H."/>
            <person name="McKenzie M."/>
            <person name="Knabel M."/>
            <person name="Harris A."/>
            <person name="Allan A.C."/>
            <person name="Gleave A."/>
            <person name="Chen A."/>
            <person name="Janssen B.J."/>
            <person name="Plunkett B."/>
            <person name="Ampomah-Dwamena C."/>
            <person name="Voogd C."/>
            <person name="Leif D."/>
            <person name="Lafferty D."/>
            <person name="Souleyre E.J.F."/>
            <person name="Varkonyi-Gasic E."/>
            <person name="Gambi F."/>
            <person name="Hanley J."/>
            <person name="Yao J.L."/>
            <person name="Cheung J."/>
            <person name="David K.M."/>
            <person name="Warren B."/>
            <person name="Marsh K."/>
            <person name="Snowden K.C."/>
            <person name="Lin-Wang K."/>
            <person name="Brian L."/>
            <person name="Martinez-Sanchez M."/>
            <person name="Wang M."/>
            <person name="Ileperuma N."/>
            <person name="Macnee N."/>
            <person name="Campin R."/>
            <person name="McAtee P."/>
            <person name="Drummond R.S.M."/>
            <person name="Espley R.V."/>
            <person name="Ireland H.S."/>
            <person name="Wu R."/>
            <person name="Atkinson R.G."/>
            <person name="Karunairetnam S."/>
            <person name="Bulley S."/>
            <person name="Chunkath S."/>
            <person name="Hanley Z."/>
            <person name="Storey R."/>
            <person name="Thrimawithana A.H."/>
            <person name="Thomson S."/>
            <person name="David C."/>
            <person name="Testolin R."/>
            <person name="Huang H."/>
            <person name="Hellens R.P."/>
            <person name="Schaffer R.J."/>
        </authorList>
    </citation>
    <scope>NUCLEOTIDE SEQUENCE [LARGE SCALE GENOMIC DNA]</scope>
    <source>
        <strain evidence="3">cv. Red5</strain>
    </source>
</reference>
<dbReference type="Proteomes" id="UP000241394">
    <property type="component" value="Chromosome LG13"/>
</dbReference>
<proteinExistence type="predicted"/>
<dbReference type="STRING" id="1590841.A0A2R6QSI9"/>
<dbReference type="GO" id="GO:0008168">
    <property type="term" value="F:methyltransferase activity"/>
    <property type="evidence" value="ECO:0007669"/>
    <property type="project" value="UniProtKB-KW"/>
</dbReference>
<comment type="caution">
    <text evidence="2">The sequence shown here is derived from an EMBL/GenBank/DDBJ whole genome shotgun (WGS) entry which is preliminary data.</text>
</comment>
<dbReference type="PANTHER" id="PTHR39104">
    <property type="entry name" value="AMINO ACID-LIGASE"/>
    <property type="match status" value="1"/>
</dbReference>
<keyword evidence="2" id="KW-0489">Methyltransferase</keyword>
<feature type="compositionally biased region" description="Polar residues" evidence="1">
    <location>
        <begin position="181"/>
        <end position="190"/>
    </location>
</feature>
<evidence type="ECO:0000313" key="3">
    <source>
        <dbReference type="Proteomes" id="UP000241394"/>
    </source>
</evidence>
<dbReference type="AlphaFoldDB" id="A0A2R6QSI9"/>
<dbReference type="OrthoDB" id="751983at2759"/>
<organism evidence="2 3">
    <name type="scientific">Actinidia chinensis var. chinensis</name>
    <name type="common">Chinese soft-hair kiwi</name>
    <dbReference type="NCBI Taxonomy" id="1590841"/>
    <lineage>
        <taxon>Eukaryota</taxon>
        <taxon>Viridiplantae</taxon>
        <taxon>Streptophyta</taxon>
        <taxon>Embryophyta</taxon>
        <taxon>Tracheophyta</taxon>
        <taxon>Spermatophyta</taxon>
        <taxon>Magnoliopsida</taxon>
        <taxon>eudicotyledons</taxon>
        <taxon>Gunneridae</taxon>
        <taxon>Pentapetalae</taxon>
        <taxon>asterids</taxon>
        <taxon>Ericales</taxon>
        <taxon>Actinidiaceae</taxon>
        <taxon>Actinidia</taxon>
    </lineage>
</organism>
<dbReference type="InParanoid" id="A0A2R6QSI9"/>
<dbReference type="EMBL" id="NKQK01000013">
    <property type="protein sequence ID" value="PSS14091.1"/>
    <property type="molecule type" value="Genomic_DNA"/>
</dbReference>